<evidence type="ECO:0000313" key="3">
    <source>
        <dbReference type="Proteomes" id="UP000053872"/>
    </source>
</evidence>
<keyword evidence="3" id="KW-1185">Reference proteome</keyword>
<comment type="caution">
    <text evidence="2">The sequence shown here is derived from an EMBL/GenBank/DDBJ whole genome shotgun (WGS) entry which is preliminary data.</text>
</comment>
<accession>A0A2I0M6I5</accession>
<organism evidence="2 3">
    <name type="scientific">Columba livia</name>
    <name type="common">Rock dove</name>
    <dbReference type="NCBI Taxonomy" id="8932"/>
    <lineage>
        <taxon>Eukaryota</taxon>
        <taxon>Metazoa</taxon>
        <taxon>Chordata</taxon>
        <taxon>Craniata</taxon>
        <taxon>Vertebrata</taxon>
        <taxon>Euteleostomi</taxon>
        <taxon>Archelosauria</taxon>
        <taxon>Archosauria</taxon>
        <taxon>Dinosauria</taxon>
        <taxon>Saurischia</taxon>
        <taxon>Theropoda</taxon>
        <taxon>Coelurosauria</taxon>
        <taxon>Aves</taxon>
        <taxon>Neognathae</taxon>
        <taxon>Neoaves</taxon>
        <taxon>Columbimorphae</taxon>
        <taxon>Columbiformes</taxon>
        <taxon>Columbidae</taxon>
        <taxon>Columba</taxon>
    </lineage>
</organism>
<evidence type="ECO:0000259" key="1">
    <source>
        <dbReference type="PROSITE" id="PS51934"/>
    </source>
</evidence>
<dbReference type="InterPro" id="IPR007053">
    <property type="entry name" value="LRAT_dom"/>
</dbReference>
<dbReference type="Gene3D" id="3.90.1720.10">
    <property type="entry name" value="endopeptidase domain like (from Nostoc punctiforme)"/>
    <property type="match status" value="1"/>
</dbReference>
<gene>
    <name evidence="2" type="ORF">A306_00006750</name>
</gene>
<dbReference type="Proteomes" id="UP000053872">
    <property type="component" value="Unassembled WGS sequence"/>
</dbReference>
<proteinExistence type="predicted"/>
<protein>
    <submittedName>
        <fullName evidence="2">Putative LOC102098564, transcript variant X2</fullName>
    </submittedName>
</protein>
<reference evidence="2 3" key="1">
    <citation type="journal article" date="2013" name="Science">
        <title>Genomic diversity and evolution of the head crest in the rock pigeon.</title>
        <authorList>
            <person name="Shapiro M.D."/>
            <person name="Kronenberg Z."/>
            <person name="Li C."/>
            <person name="Domyan E.T."/>
            <person name="Pan H."/>
            <person name="Campbell M."/>
            <person name="Tan H."/>
            <person name="Huff C.D."/>
            <person name="Hu H."/>
            <person name="Vickrey A.I."/>
            <person name="Nielsen S.C."/>
            <person name="Stringham S.A."/>
            <person name="Hu H."/>
            <person name="Willerslev E."/>
            <person name="Gilbert M.T."/>
            <person name="Yandell M."/>
            <person name="Zhang G."/>
            <person name="Wang J."/>
        </authorList>
    </citation>
    <scope>NUCLEOTIDE SEQUENCE [LARGE SCALE GENOMIC DNA]</scope>
    <source>
        <tissue evidence="2">Blood</tissue>
    </source>
</reference>
<dbReference type="SUPFAM" id="SSF54001">
    <property type="entry name" value="Cysteine proteinases"/>
    <property type="match status" value="1"/>
</dbReference>
<dbReference type="EMBL" id="AKCR02000033">
    <property type="protein sequence ID" value="PKK25287.1"/>
    <property type="molecule type" value="Genomic_DNA"/>
</dbReference>
<dbReference type="Pfam" id="PF04970">
    <property type="entry name" value="LRAT"/>
    <property type="match status" value="1"/>
</dbReference>
<dbReference type="PROSITE" id="PS51934">
    <property type="entry name" value="LRAT"/>
    <property type="match status" value="1"/>
</dbReference>
<feature type="domain" description="LRAT" evidence="1">
    <location>
        <begin position="97"/>
        <end position="207"/>
    </location>
</feature>
<name>A0A2I0M6I5_COLLI</name>
<dbReference type="InterPro" id="IPR038765">
    <property type="entry name" value="Papain-like_cys_pep_sf"/>
</dbReference>
<sequence length="224" mass="24698">MRSSFIPAPAEPPIPCISLSPWRSEQPGSVIDSAPEKTMLPASIASLSSSVYAVSGNTTTRFLLFKSVHGQGEIFTEVSDSELHPGDILLFPLDRSNNIVVQMIFKHAAVYCGDDEVIHFVGTGTQRKRDVISSRTTSGVIAKEGLVKMEKERGKYLIYRKIDGVNLNDFRRKVKEAMNSEAEYCASKNNCIHFALSLLGLEEFSSELVQIQDEVDSSHSETAI</sequence>
<evidence type="ECO:0000313" key="2">
    <source>
        <dbReference type="EMBL" id="PKK25287.1"/>
    </source>
</evidence>
<dbReference type="AlphaFoldDB" id="A0A2I0M6I5"/>